<dbReference type="AlphaFoldDB" id="A0AAP0IMI9"/>
<reference evidence="1 2" key="1">
    <citation type="submission" date="2024-01" db="EMBL/GenBank/DDBJ databases">
        <title>Genome assemblies of Stephania.</title>
        <authorList>
            <person name="Yang L."/>
        </authorList>
    </citation>
    <scope>NUCLEOTIDE SEQUENCE [LARGE SCALE GENOMIC DNA]</scope>
    <source>
        <strain evidence="1">JXDWG</strain>
        <tissue evidence="1">Leaf</tissue>
    </source>
</reference>
<sequence length="468" mass="51168">MQIFVADVGSKLQIVAASASTARSALHPPKFLRFKRAKIRLLSSSSSNSSSSVFAKPLICTADEIHYVAVPDTDWRLALWRYVPSLQAPRRNRPLLLLSGVGTNAIGFDLSTESSFARHMSSQGFDTWILEVRGAGLSTRGATADSVEQSMISDTIYELANPVDKNGVAGASSIKQNLSIRTVTSTESQNLDANGIGKDMGTIWDESQLVTKLTEIFVRLSERLSGFLSEGQSRVMFAKLFDQISKLLEDAQLSEGFNEIRGKRSGLIEANQKSAVATQAKDDRSVHFAVKYIRMVTLERACFEGRNSGLKAVVTLGSSLDYTTSRSSLKLLLPLADPAQALNVPVVPLGTMLAAAHPFSSRPPYILSWLNDQISAEGMMHPELLEKLVLNNFCTIPAKLILQLTTAFRQGGLRDRTGTFFYKDHLHKSEVPVLALAGDQDLICPPEAVYGRPNLKLPITLMLRKSLG</sequence>
<keyword evidence="2" id="KW-1185">Reference proteome</keyword>
<dbReference type="Proteomes" id="UP001419268">
    <property type="component" value="Unassembled WGS sequence"/>
</dbReference>
<comment type="caution">
    <text evidence="1">The sequence shown here is derived from an EMBL/GenBank/DDBJ whole genome shotgun (WGS) entry which is preliminary data.</text>
</comment>
<dbReference type="Gene3D" id="3.40.50.1820">
    <property type="entry name" value="alpha/beta hydrolase"/>
    <property type="match status" value="2"/>
</dbReference>
<gene>
    <name evidence="1" type="ORF">Scep_016275</name>
</gene>
<organism evidence="1 2">
    <name type="scientific">Stephania cephalantha</name>
    <dbReference type="NCBI Taxonomy" id="152367"/>
    <lineage>
        <taxon>Eukaryota</taxon>
        <taxon>Viridiplantae</taxon>
        <taxon>Streptophyta</taxon>
        <taxon>Embryophyta</taxon>
        <taxon>Tracheophyta</taxon>
        <taxon>Spermatophyta</taxon>
        <taxon>Magnoliopsida</taxon>
        <taxon>Ranunculales</taxon>
        <taxon>Menispermaceae</taxon>
        <taxon>Menispermoideae</taxon>
        <taxon>Cissampelideae</taxon>
        <taxon>Stephania</taxon>
    </lineage>
</organism>
<protein>
    <submittedName>
        <fullName evidence="1">Uncharacterized protein</fullName>
    </submittedName>
</protein>
<dbReference type="PANTHER" id="PTHR11005">
    <property type="entry name" value="LYSOSOMAL ACID LIPASE-RELATED"/>
    <property type="match status" value="1"/>
</dbReference>
<proteinExistence type="predicted"/>
<evidence type="ECO:0000313" key="1">
    <source>
        <dbReference type="EMBL" id="KAK9118182.1"/>
    </source>
</evidence>
<dbReference type="EMBL" id="JBBNAG010000007">
    <property type="protein sequence ID" value="KAK9118182.1"/>
    <property type="molecule type" value="Genomic_DNA"/>
</dbReference>
<dbReference type="InterPro" id="IPR029058">
    <property type="entry name" value="AB_hydrolase_fold"/>
</dbReference>
<accession>A0AAP0IMI9</accession>
<dbReference type="SUPFAM" id="SSF53474">
    <property type="entry name" value="alpha/beta-Hydrolases"/>
    <property type="match status" value="2"/>
</dbReference>
<evidence type="ECO:0000313" key="2">
    <source>
        <dbReference type="Proteomes" id="UP001419268"/>
    </source>
</evidence>
<name>A0AAP0IMI9_9MAGN</name>